<keyword evidence="1" id="KW-0805">Transcription regulation</keyword>
<evidence type="ECO:0000256" key="1">
    <source>
        <dbReference type="ARBA" id="ARBA00023015"/>
    </source>
</evidence>
<accession>A0A554VS45</accession>
<evidence type="ECO:0000313" key="7">
    <source>
        <dbReference type="Proteomes" id="UP000318833"/>
    </source>
</evidence>
<comment type="caution">
    <text evidence="6">The sequence shown here is derived from an EMBL/GenBank/DDBJ whole genome shotgun (WGS) entry which is preliminary data.</text>
</comment>
<keyword evidence="7" id="KW-1185">Reference proteome</keyword>
<dbReference type="Proteomes" id="UP000318833">
    <property type="component" value="Unassembled WGS sequence"/>
</dbReference>
<dbReference type="InterPro" id="IPR012318">
    <property type="entry name" value="HTH_CRP"/>
</dbReference>
<dbReference type="Pfam" id="PF00027">
    <property type="entry name" value="cNMP_binding"/>
    <property type="match status" value="1"/>
</dbReference>
<dbReference type="AlphaFoldDB" id="A0A554VS45"/>
<evidence type="ECO:0000259" key="5">
    <source>
        <dbReference type="PROSITE" id="PS51063"/>
    </source>
</evidence>
<dbReference type="PROSITE" id="PS50042">
    <property type="entry name" value="CNMP_BINDING_3"/>
    <property type="match status" value="1"/>
</dbReference>
<gene>
    <name evidence="6" type="ORF">FOF46_00565</name>
</gene>
<evidence type="ECO:0000313" key="6">
    <source>
        <dbReference type="EMBL" id="TSE11506.1"/>
    </source>
</evidence>
<dbReference type="GO" id="GO:0006355">
    <property type="term" value="P:regulation of DNA-templated transcription"/>
    <property type="evidence" value="ECO:0007669"/>
    <property type="project" value="InterPro"/>
</dbReference>
<dbReference type="Gene3D" id="1.10.10.10">
    <property type="entry name" value="Winged helix-like DNA-binding domain superfamily/Winged helix DNA-binding domain"/>
    <property type="match status" value="1"/>
</dbReference>
<proteinExistence type="predicted"/>
<dbReference type="CDD" id="cd00038">
    <property type="entry name" value="CAP_ED"/>
    <property type="match status" value="1"/>
</dbReference>
<protein>
    <submittedName>
        <fullName evidence="6">Crp/Fnr family transcriptional regulator</fullName>
    </submittedName>
</protein>
<dbReference type="InterPro" id="IPR014710">
    <property type="entry name" value="RmlC-like_jellyroll"/>
</dbReference>
<evidence type="ECO:0000259" key="4">
    <source>
        <dbReference type="PROSITE" id="PS50042"/>
    </source>
</evidence>
<sequence length="214" mass="25475">MCFELFDILIKAEQYKRCFYCQKEIIKTPEYLDKKIYLIKNGIVKISSITEHGEEIILVILTTGEIFGASLIFENPHLNYICESINEETILYEFDIACIQKIIKKNCNINQDFLHIIGTQYFELERRIKILTDSSAEQRLINVLIEFKNKFEHLSDNEENIIIHLPINQDELSNYIRTTRVTTNKIINKLKNNFLIEYHQKTITLKKDFFKHYK</sequence>
<dbReference type="Pfam" id="PF13545">
    <property type="entry name" value="HTH_Crp_2"/>
    <property type="match status" value="1"/>
</dbReference>
<dbReference type="RefSeq" id="WP_143915102.1">
    <property type="nucleotide sequence ID" value="NZ_CANMIK010000004.1"/>
</dbReference>
<feature type="domain" description="HTH crp-type" evidence="5">
    <location>
        <begin position="134"/>
        <end position="209"/>
    </location>
</feature>
<dbReference type="Gene3D" id="2.60.120.10">
    <property type="entry name" value="Jelly Rolls"/>
    <property type="match status" value="1"/>
</dbReference>
<keyword evidence="3" id="KW-0804">Transcription</keyword>
<feature type="domain" description="Cyclic nucleotide-binding" evidence="4">
    <location>
        <begin position="36"/>
        <end position="75"/>
    </location>
</feature>
<dbReference type="GO" id="GO:0003677">
    <property type="term" value="F:DNA binding"/>
    <property type="evidence" value="ECO:0007669"/>
    <property type="project" value="UniProtKB-KW"/>
</dbReference>
<reference evidence="6 7" key="1">
    <citation type="submission" date="2019-07" db="EMBL/GenBank/DDBJ databases">
        <title>The draft genome sequence of Aquimarina algiphila M91.</title>
        <authorList>
            <person name="Meng X."/>
        </authorList>
    </citation>
    <scope>NUCLEOTIDE SEQUENCE [LARGE SCALE GENOMIC DNA]</scope>
    <source>
        <strain evidence="6 7">M91</strain>
    </source>
</reference>
<name>A0A554VS45_9FLAO</name>
<dbReference type="SUPFAM" id="SSF46785">
    <property type="entry name" value="Winged helix' DNA-binding domain"/>
    <property type="match status" value="1"/>
</dbReference>
<dbReference type="InterPro" id="IPR018490">
    <property type="entry name" value="cNMP-bd_dom_sf"/>
</dbReference>
<dbReference type="SUPFAM" id="SSF51206">
    <property type="entry name" value="cAMP-binding domain-like"/>
    <property type="match status" value="1"/>
</dbReference>
<dbReference type="InterPro" id="IPR036390">
    <property type="entry name" value="WH_DNA-bd_sf"/>
</dbReference>
<evidence type="ECO:0000256" key="3">
    <source>
        <dbReference type="ARBA" id="ARBA00023163"/>
    </source>
</evidence>
<dbReference type="OrthoDB" id="1162835at2"/>
<dbReference type="EMBL" id="VLNR01000001">
    <property type="protein sequence ID" value="TSE11506.1"/>
    <property type="molecule type" value="Genomic_DNA"/>
</dbReference>
<dbReference type="InterPro" id="IPR000595">
    <property type="entry name" value="cNMP-bd_dom"/>
</dbReference>
<dbReference type="InterPro" id="IPR036388">
    <property type="entry name" value="WH-like_DNA-bd_sf"/>
</dbReference>
<organism evidence="6 7">
    <name type="scientific">Aquimarina algiphila</name>
    <dbReference type="NCBI Taxonomy" id="2047982"/>
    <lineage>
        <taxon>Bacteria</taxon>
        <taxon>Pseudomonadati</taxon>
        <taxon>Bacteroidota</taxon>
        <taxon>Flavobacteriia</taxon>
        <taxon>Flavobacteriales</taxon>
        <taxon>Flavobacteriaceae</taxon>
        <taxon>Aquimarina</taxon>
    </lineage>
</organism>
<evidence type="ECO:0000256" key="2">
    <source>
        <dbReference type="ARBA" id="ARBA00023125"/>
    </source>
</evidence>
<keyword evidence="2" id="KW-0238">DNA-binding</keyword>
<dbReference type="PROSITE" id="PS51063">
    <property type="entry name" value="HTH_CRP_2"/>
    <property type="match status" value="1"/>
</dbReference>